<evidence type="ECO:0000256" key="3">
    <source>
        <dbReference type="ARBA" id="ARBA00022989"/>
    </source>
</evidence>
<dbReference type="GO" id="GO:0015297">
    <property type="term" value="F:antiporter activity"/>
    <property type="evidence" value="ECO:0007669"/>
    <property type="project" value="InterPro"/>
</dbReference>
<feature type="domain" description="Cation/H+ exchanger transmembrane" evidence="6">
    <location>
        <begin position="11"/>
        <end position="373"/>
    </location>
</feature>
<dbReference type="InterPro" id="IPR051843">
    <property type="entry name" value="CPA1_transporter"/>
</dbReference>
<feature type="transmembrane region" description="Helical" evidence="5">
    <location>
        <begin position="86"/>
        <end position="106"/>
    </location>
</feature>
<feature type="transmembrane region" description="Helical" evidence="5">
    <location>
        <begin position="328"/>
        <end position="351"/>
    </location>
</feature>
<feature type="transmembrane region" description="Helical" evidence="5">
    <location>
        <begin position="112"/>
        <end position="130"/>
    </location>
</feature>
<dbReference type="Proteomes" id="UP000512167">
    <property type="component" value="Chromosome"/>
</dbReference>
<feature type="transmembrane region" description="Helical" evidence="5">
    <location>
        <begin position="269"/>
        <end position="287"/>
    </location>
</feature>
<organism evidence="7 8">
    <name type="scientific">Hujiaoplasma nucleasis</name>
    <dbReference type="NCBI Taxonomy" id="2725268"/>
    <lineage>
        <taxon>Bacteria</taxon>
        <taxon>Bacillati</taxon>
        <taxon>Mycoplasmatota</taxon>
        <taxon>Mollicutes</taxon>
        <taxon>Candidatus Izemoplasmatales</taxon>
        <taxon>Hujiaoplasmataceae</taxon>
        <taxon>Hujiaoplasma</taxon>
    </lineage>
</organism>
<evidence type="ECO:0000256" key="2">
    <source>
        <dbReference type="ARBA" id="ARBA00022692"/>
    </source>
</evidence>
<accession>A0A7L6MZC1</accession>
<proteinExistence type="predicted"/>
<dbReference type="GO" id="GO:1902600">
    <property type="term" value="P:proton transmembrane transport"/>
    <property type="evidence" value="ECO:0007669"/>
    <property type="project" value="InterPro"/>
</dbReference>
<keyword evidence="8" id="KW-1185">Reference proteome</keyword>
<evidence type="ECO:0000256" key="4">
    <source>
        <dbReference type="ARBA" id="ARBA00023136"/>
    </source>
</evidence>
<evidence type="ECO:0000313" key="8">
    <source>
        <dbReference type="Proteomes" id="UP000512167"/>
    </source>
</evidence>
<name>A0A7L6MZC1_9MOLU</name>
<dbReference type="AlphaFoldDB" id="A0A7L6MZC1"/>
<evidence type="ECO:0000256" key="1">
    <source>
        <dbReference type="ARBA" id="ARBA00004141"/>
    </source>
</evidence>
<dbReference type="PRINTS" id="PR00173">
    <property type="entry name" value="EDTRNSPORT"/>
</dbReference>
<dbReference type="Gene3D" id="1.20.1530.20">
    <property type="match status" value="1"/>
</dbReference>
<keyword evidence="2 5" id="KW-0812">Transmembrane</keyword>
<reference evidence="7 8" key="1">
    <citation type="submission" date="2020-04" db="EMBL/GenBank/DDBJ databases">
        <authorList>
            <person name="Zheng R.K."/>
            <person name="Sun C.M."/>
        </authorList>
    </citation>
    <scope>NUCLEOTIDE SEQUENCE [LARGE SCALE GENOMIC DNA]</scope>
    <source>
        <strain evidence="8">zrk29</strain>
    </source>
</reference>
<dbReference type="PANTHER" id="PTHR31102:SF1">
    <property type="entry name" value="CATION_H+ EXCHANGER DOMAIN-CONTAINING PROTEIN"/>
    <property type="match status" value="1"/>
</dbReference>
<evidence type="ECO:0000256" key="5">
    <source>
        <dbReference type="SAM" id="Phobius"/>
    </source>
</evidence>
<protein>
    <submittedName>
        <fullName evidence="7">Sodium:proton antiporter</fullName>
    </submittedName>
</protein>
<dbReference type="EMBL" id="CP051151">
    <property type="protein sequence ID" value="QLY39336.1"/>
    <property type="molecule type" value="Genomic_DNA"/>
</dbReference>
<feature type="transmembrane region" description="Helical" evidence="5">
    <location>
        <begin position="215"/>
        <end position="232"/>
    </location>
</feature>
<dbReference type="GO" id="GO:0016020">
    <property type="term" value="C:membrane"/>
    <property type="evidence" value="ECO:0007669"/>
    <property type="project" value="UniProtKB-SubCell"/>
</dbReference>
<feature type="transmembrane region" description="Helical" evidence="5">
    <location>
        <begin position="357"/>
        <end position="377"/>
    </location>
</feature>
<feature type="transmembrane region" description="Helical" evidence="5">
    <location>
        <begin position="293"/>
        <end position="316"/>
    </location>
</feature>
<dbReference type="KEGG" id="tbk:HF295_00075"/>
<feature type="transmembrane region" description="Helical" evidence="5">
    <location>
        <begin position="29"/>
        <end position="50"/>
    </location>
</feature>
<comment type="subcellular location">
    <subcellularLocation>
        <location evidence="1">Membrane</location>
        <topology evidence="1">Multi-pass membrane protein</topology>
    </subcellularLocation>
</comment>
<feature type="transmembrane region" description="Helical" evidence="5">
    <location>
        <begin position="6"/>
        <end position="22"/>
    </location>
</feature>
<dbReference type="PANTHER" id="PTHR31102">
    <property type="match status" value="1"/>
</dbReference>
<dbReference type="RefSeq" id="WP_312031802.1">
    <property type="nucleotide sequence ID" value="NZ_CP051151.1"/>
</dbReference>
<dbReference type="InterPro" id="IPR006153">
    <property type="entry name" value="Cation/H_exchanger_TM"/>
</dbReference>
<sequence>MFLSISLIILISITLFYIFDKLHLPGLLAFLITGIILGPFVFDLISHQILDISSELRKIALVVILIRAGLSLVIKDLKAVGRPAILLSFLPALFEILAIGLLAPLFFNLTNIEAFILGSVIAAVSPAVIVPRMIQLIEKKKGTKEKIPQLILASASVDDIFVIIVFTIFLQVYESNQLEWSQILLLPISLIFGIILGFVIGVFFVFVFKKLHVRDTIKVLILFALSFLMIVLEDYLPISGLLGIITLAITIFSLYPILAHRLTSKFSKIWVVAEMMLFVLIGAAVDINLFLSIGLITLLFLLLSLFVRLLGVFISIIKTNFNSKEKLFIGLSFIPKATVQAAIGAIPLSMGIPGGKIILAISVLSIFLTAPLGAVLIDQTSNILLKNKDDSL</sequence>
<feature type="transmembrane region" description="Helical" evidence="5">
    <location>
        <begin position="150"/>
        <end position="172"/>
    </location>
</feature>
<feature type="transmembrane region" description="Helical" evidence="5">
    <location>
        <begin position="184"/>
        <end position="208"/>
    </location>
</feature>
<feature type="transmembrane region" description="Helical" evidence="5">
    <location>
        <begin position="238"/>
        <end position="257"/>
    </location>
</feature>
<dbReference type="InterPro" id="IPR038770">
    <property type="entry name" value="Na+/solute_symporter_sf"/>
</dbReference>
<dbReference type="Pfam" id="PF00999">
    <property type="entry name" value="Na_H_Exchanger"/>
    <property type="match status" value="1"/>
</dbReference>
<keyword evidence="4 5" id="KW-0472">Membrane</keyword>
<evidence type="ECO:0000259" key="6">
    <source>
        <dbReference type="Pfam" id="PF00999"/>
    </source>
</evidence>
<keyword evidence="3 5" id="KW-1133">Transmembrane helix</keyword>
<gene>
    <name evidence="7" type="ORF">HF295_00075</name>
</gene>
<evidence type="ECO:0000313" key="7">
    <source>
        <dbReference type="EMBL" id="QLY39336.1"/>
    </source>
</evidence>